<dbReference type="WBParaSite" id="PSU_v2.g8201.t1">
    <property type="protein sequence ID" value="PSU_v2.g8201.t1"/>
    <property type="gene ID" value="PSU_v2.g8201"/>
</dbReference>
<name>A0A914ZD64_9BILA</name>
<keyword evidence="1" id="KW-1185">Reference proteome</keyword>
<dbReference type="Proteomes" id="UP000887577">
    <property type="component" value="Unplaced"/>
</dbReference>
<dbReference type="AlphaFoldDB" id="A0A914ZD64"/>
<evidence type="ECO:0000313" key="2">
    <source>
        <dbReference type="WBParaSite" id="PSU_v2.g8201.t1"/>
    </source>
</evidence>
<protein>
    <submittedName>
        <fullName evidence="2">Uncharacterized protein</fullName>
    </submittedName>
</protein>
<reference evidence="2" key="1">
    <citation type="submission" date="2022-11" db="UniProtKB">
        <authorList>
            <consortium name="WormBaseParasite"/>
        </authorList>
    </citation>
    <scope>IDENTIFICATION</scope>
</reference>
<organism evidence="1 2">
    <name type="scientific">Panagrolaimus superbus</name>
    <dbReference type="NCBI Taxonomy" id="310955"/>
    <lineage>
        <taxon>Eukaryota</taxon>
        <taxon>Metazoa</taxon>
        <taxon>Ecdysozoa</taxon>
        <taxon>Nematoda</taxon>
        <taxon>Chromadorea</taxon>
        <taxon>Rhabditida</taxon>
        <taxon>Tylenchina</taxon>
        <taxon>Panagrolaimomorpha</taxon>
        <taxon>Panagrolaimoidea</taxon>
        <taxon>Panagrolaimidae</taxon>
        <taxon>Panagrolaimus</taxon>
    </lineage>
</organism>
<sequence length="112" mass="13360">MPLPHLNEYLSYGKIPILYRHNREGLRAYYSPNWVKLSEIHNYDNLDLRSVYVRTDHVRLVDPELTFTTTTERISLYFYYKCKGKEVHIPGFIVRDNNNGNIYLPQNCYIST</sequence>
<evidence type="ECO:0000313" key="1">
    <source>
        <dbReference type="Proteomes" id="UP000887577"/>
    </source>
</evidence>
<proteinExistence type="predicted"/>
<accession>A0A914ZD64</accession>